<gene>
    <name evidence="1" type="ORF">NAT47_07415</name>
</gene>
<comment type="caution">
    <text evidence="1">The sequence shown here is derived from an EMBL/GenBank/DDBJ whole genome shotgun (WGS) entry which is preliminary data.</text>
</comment>
<accession>A0ABT0TGZ1</accession>
<proteinExistence type="predicted"/>
<name>A0ABT0TGZ1_9FLAO</name>
<organism evidence="1 2">
    <name type="scientific">Flavobacterium fragile</name>
    <dbReference type="NCBI Taxonomy" id="2949085"/>
    <lineage>
        <taxon>Bacteria</taxon>
        <taxon>Pseudomonadati</taxon>
        <taxon>Bacteroidota</taxon>
        <taxon>Flavobacteriia</taxon>
        <taxon>Flavobacteriales</taxon>
        <taxon>Flavobacteriaceae</taxon>
        <taxon>Flavobacterium</taxon>
    </lineage>
</organism>
<protein>
    <submittedName>
        <fullName evidence="1">Uncharacterized protein</fullName>
    </submittedName>
</protein>
<evidence type="ECO:0000313" key="2">
    <source>
        <dbReference type="Proteomes" id="UP001203342"/>
    </source>
</evidence>
<dbReference type="RefSeq" id="WP_250581766.1">
    <property type="nucleotide sequence ID" value="NZ_JAMLJN010000005.1"/>
</dbReference>
<dbReference type="Proteomes" id="UP001203342">
    <property type="component" value="Unassembled WGS sequence"/>
</dbReference>
<sequence length="125" mass="14477">MNKTIAIFLVTIFLCANTSVGQLLKIPNLIQHYIEHQDEVKSDPISFIDFISLHYSKNGDDNTNEHHHLPFKTFEISSHVFLLVHSTIFQLELLKSINSNKNKFFYNISLKSHLISTIWLPPKLT</sequence>
<keyword evidence="2" id="KW-1185">Reference proteome</keyword>
<evidence type="ECO:0000313" key="1">
    <source>
        <dbReference type="EMBL" id="MCL9770242.1"/>
    </source>
</evidence>
<dbReference type="EMBL" id="JAMLJN010000005">
    <property type="protein sequence ID" value="MCL9770242.1"/>
    <property type="molecule type" value="Genomic_DNA"/>
</dbReference>
<reference evidence="1 2" key="1">
    <citation type="submission" date="2022-05" db="EMBL/GenBank/DDBJ databases">
        <title>Flavobacterium sp., isolated from activated sludge.</title>
        <authorList>
            <person name="Ran Q."/>
        </authorList>
    </citation>
    <scope>NUCLEOTIDE SEQUENCE [LARGE SCALE GENOMIC DNA]</scope>
    <source>
        <strain evidence="1 2">HXWNR69</strain>
    </source>
</reference>